<dbReference type="Pfam" id="PF25778">
    <property type="entry name" value="DUF7948"/>
    <property type="match status" value="1"/>
</dbReference>
<dbReference type="InterPro" id="IPR057708">
    <property type="entry name" value="DUF7948"/>
</dbReference>
<feature type="domain" description="Secretion system C-terminal sorting" evidence="1">
    <location>
        <begin position="1183"/>
        <end position="1247"/>
    </location>
</feature>
<dbReference type="InterPro" id="IPR026444">
    <property type="entry name" value="Secre_tail"/>
</dbReference>
<name>A0A098SB62_9BACT</name>
<proteinExistence type="predicted"/>
<accession>A0A098SB62</accession>
<protein>
    <submittedName>
        <fullName evidence="3">Uncharacterized protein</fullName>
    </submittedName>
</protein>
<comment type="caution">
    <text evidence="3">The sequence shown here is derived from an EMBL/GenBank/DDBJ whole genome shotgun (WGS) entry which is preliminary data.</text>
</comment>
<reference evidence="3 4" key="1">
    <citation type="journal article" date="2014" name="Int. J. Syst. Evol. Microbiol.">
        <title>Phaeodactylibacter xiamenensis gen. nov., sp. nov., a member of the family Saprospiraceae isolated from the marine alga Phaeodactylum tricornutum.</title>
        <authorList>
            <person name="Chen Z.Jr."/>
            <person name="Lei X."/>
            <person name="Lai Q."/>
            <person name="Li Y."/>
            <person name="Zhang B."/>
            <person name="Zhang J."/>
            <person name="Zhang H."/>
            <person name="Yang L."/>
            <person name="Zheng W."/>
            <person name="Tian Y."/>
            <person name="Yu Z."/>
            <person name="Xu H.Jr."/>
            <person name="Zheng T."/>
        </authorList>
    </citation>
    <scope>NUCLEOTIDE SEQUENCE [LARGE SCALE GENOMIC DNA]</scope>
    <source>
        <strain evidence="3 4">KD52</strain>
    </source>
</reference>
<dbReference type="RefSeq" id="WP_044216501.1">
    <property type="nucleotide sequence ID" value="NZ_JPOS01000010.1"/>
</dbReference>
<evidence type="ECO:0000313" key="4">
    <source>
        <dbReference type="Proteomes" id="UP000029736"/>
    </source>
</evidence>
<dbReference type="InterPro" id="IPR010620">
    <property type="entry name" value="SBBP_repeat"/>
</dbReference>
<feature type="domain" description="DUF7948" evidence="2">
    <location>
        <begin position="450"/>
        <end position="659"/>
    </location>
</feature>
<dbReference type="AlphaFoldDB" id="A0A098SB62"/>
<dbReference type="Pfam" id="PF18962">
    <property type="entry name" value="Por_Secre_tail"/>
    <property type="match status" value="1"/>
</dbReference>
<evidence type="ECO:0000259" key="1">
    <source>
        <dbReference type="Pfam" id="PF18962"/>
    </source>
</evidence>
<dbReference type="InterPro" id="IPR052918">
    <property type="entry name" value="Motility_Chemotaxis_Reg"/>
</dbReference>
<dbReference type="OrthoDB" id="9811934at2"/>
<dbReference type="Pfam" id="PF06739">
    <property type="entry name" value="SBBP"/>
    <property type="match status" value="1"/>
</dbReference>
<dbReference type="PANTHER" id="PTHR35580">
    <property type="entry name" value="CELL SURFACE GLYCOPROTEIN (S-LAYER PROTEIN)-LIKE PROTEIN"/>
    <property type="match status" value="1"/>
</dbReference>
<gene>
    <name evidence="3" type="ORF">IX84_03450</name>
</gene>
<sequence length="1253" mass="133842">MVVAQQSTFYLETWQASKGEQPALSLDRALSTPSRIGGVYTVGSSYNESGGYYDLLVTRYNLGGTIAYQDTFNLPTPGNIIAGAITTNSSLTELFITGTVYNGSANSYDVLTLKYDINGQVDWYSTYNGIGNGYDGGSSLLVDSDTIYVGGAITDTTGLFGALCIKYHDGGTEVWDRTLTPNNRNLAIGTLSKDSPNELMIGVGAEFNNGTHRVGSAVLATSDGSTLSGFSENSQVDLDEITGFAADADQNLYVTGYSDAAGNGDDMVTMMLNDTLGLVWESVYNGPANGDDRPSSLDIDTLGNVYVGGYTTGSNGRDFAVIKYNNSGTQQWAALYDGASHGDDEAKAVVAGKDGQVYATGSVDTLGQKDYHTRILKASDGTTEWSASFNGLHSKDDEATSISLDGEGGLSVLGKNGLSNGSTEYMLVRYAKKQLTIPPGDGAASPALAFTEQRGQLTDTSGTSVEGVRFYSTGSYPPLYVQNDTLSFVTASVDTSSATPDTLHRVDITFFDSKTSLMSAAGLDQLDNYRNYYLGHIPEGRARVGQYGRVAVTDLYDGINLQMFSDKSGIVYYFVIQPGGDPDDIKLDFHGQDSLYLKARNLFVGTSLGDFNLPAPKAFQIDSLGQEVSTAWKPEYSIAGSRVSFSSTGSYDSTKVLVVELRREEVPGSPSQDWITYFGGNDSDVINGSDTDSDGNFYVAGTTFNQVFPEVEGVQVFGSPNFQFVFFTKFKASAALDYMTIFGGGGPENGYDILALDKVYVVGRTLSSDFPATIGIPSLVSQGFISSFSINDGQSISSKVLSASSSETELYAISGQDKSIYVGGQARSGSFSTTSNSSWGYHDSSNSGGRDGLLIGLDSDLNTSWSTHFGGSGEESIQDVVITPDEKLFIAGNTTTMSYSATSCNVPTDSGFPSCQPSGSSQFAFANGNSPALEDDIFIAEFDPEGNLSWATFMGGSLREKLLTSSSIDVNGNNLIILGASEQLSTMQANTGGGFQQSISGRGYFVAEFANRSLVWKTNYGCIEGSPNVLNLYQSIVYGAQGGIYISGVSDCATPVSSMDYCSAPPSGEFALCPPLGGTFYEDNSQGGFELFLTAFATDYTMEFATYFGGNEDEFITSITSIEDVLFLTGFTTSTQSFPVSFPQDSYEQDYNAGGTEGFVGRLNIGALVNSQEIESSAERLTIFPNPATDLLTISLPKDVKSHQREAYIYDMAGKLVMTKVLNHFETEVSIGNLPSGLYQVRVEEFTGRFIKI</sequence>
<dbReference type="PANTHER" id="PTHR35580:SF1">
    <property type="entry name" value="PHYTASE-LIKE DOMAIN-CONTAINING PROTEIN"/>
    <property type="match status" value="1"/>
</dbReference>
<dbReference type="EMBL" id="JPOS01000010">
    <property type="protein sequence ID" value="KGE89381.1"/>
    <property type="molecule type" value="Genomic_DNA"/>
</dbReference>
<dbReference type="Proteomes" id="UP000029736">
    <property type="component" value="Unassembled WGS sequence"/>
</dbReference>
<dbReference type="STRING" id="1524460.IX84_03450"/>
<evidence type="ECO:0000259" key="2">
    <source>
        <dbReference type="Pfam" id="PF25778"/>
    </source>
</evidence>
<organism evidence="3 4">
    <name type="scientific">Phaeodactylibacter xiamenensis</name>
    <dbReference type="NCBI Taxonomy" id="1524460"/>
    <lineage>
        <taxon>Bacteria</taxon>
        <taxon>Pseudomonadati</taxon>
        <taxon>Bacteroidota</taxon>
        <taxon>Saprospiria</taxon>
        <taxon>Saprospirales</taxon>
        <taxon>Haliscomenobacteraceae</taxon>
        <taxon>Phaeodactylibacter</taxon>
    </lineage>
</organism>
<keyword evidence="4" id="KW-1185">Reference proteome</keyword>
<evidence type="ECO:0000313" key="3">
    <source>
        <dbReference type="EMBL" id="KGE89381.1"/>
    </source>
</evidence>
<dbReference type="NCBIfam" id="TIGR04183">
    <property type="entry name" value="Por_Secre_tail"/>
    <property type="match status" value="1"/>
</dbReference>